<dbReference type="PANTHER" id="PTHR38790">
    <property type="entry name" value="2EXR DOMAIN-CONTAINING PROTEIN-RELATED"/>
    <property type="match status" value="1"/>
</dbReference>
<sequence length="135" mass="16002">RNAKKSRLLALPAEIREQIWTYAFGFRTIHPSIQYADAHERVRRISFDPCTKLFHHHEVYELNLPNCSMEKGQRWREVRVQAHCNFTFIGSHKKCESEEHKYHPIVPPVCKLILHEAVKIAWRTSTFAFQRSATF</sequence>
<dbReference type="Pfam" id="PF24864">
    <property type="entry name" value="DUF7730"/>
    <property type="match status" value="1"/>
</dbReference>
<organism evidence="2 3">
    <name type="scientific">Setomelanomma holmii</name>
    <dbReference type="NCBI Taxonomy" id="210430"/>
    <lineage>
        <taxon>Eukaryota</taxon>
        <taxon>Fungi</taxon>
        <taxon>Dikarya</taxon>
        <taxon>Ascomycota</taxon>
        <taxon>Pezizomycotina</taxon>
        <taxon>Dothideomycetes</taxon>
        <taxon>Pleosporomycetidae</taxon>
        <taxon>Pleosporales</taxon>
        <taxon>Pleosporineae</taxon>
        <taxon>Phaeosphaeriaceae</taxon>
        <taxon>Setomelanomma</taxon>
    </lineage>
</organism>
<accession>A0A9P4H8G6</accession>
<evidence type="ECO:0000313" key="3">
    <source>
        <dbReference type="Proteomes" id="UP000799777"/>
    </source>
</evidence>
<dbReference type="Proteomes" id="UP000799777">
    <property type="component" value="Unassembled WGS sequence"/>
</dbReference>
<keyword evidence="3" id="KW-1185">Reference proteome</keyword>
<name>A0A9P4H8G6_9PLEO</name>
<dbReference type="PANTHER" id="PTHR38790:SF4">
    <property type="entry name" value="2EXR DOMAIN-CONTAINING PROTEIN"/>
    <property type="match status" value="1"/>
</dbReference>
<protein>
    <recommendedName>
        <fullName evidence="1">DUF7730 domain-containing protein</fullName>
    </recommendedName>
</protein>
<dbReference type="AlphaFoldDB" id="A0A9P4H8G6"/>
<dbReference type="OrthoDB" id="5413827at2759"/>
<evidence type="ECO:0000313" key="2">
    <source>
        <dbReference type="EMBL" id="KAF2030206.1"/>
    </source>
</evidence>
<proteinExistence type="predicted"/>
<dbReference type="EMBL" id="ML978192">
    <property type="protein sequence ID" value="KAF2030206.1"/>
    <property type="molecule type" value="Genomic_DNA"/>
</dbReference>
<feature type="domain" description="DUF7730" evidence="1">
    <location>
        <begin position="3"/>
        <end position="133"/>
    </location>
</feature>
<dbReference type="InterPro" id="IPR056632">
    <property type="entry name" value="DUF7730"/>
</dbReference>
<feature type="non-terminal residue" evidence="2">
    <location>
        <position position="135"/>
    </location>
</feature>
<feature type="non-terminal residue" evidence="2">
    <location>
        <position position="1"/>
    </location>
</feature>
<reference evidence="2" key="1">
    <citation type="journal article" date="2020" name="Stud. Mycol.">
        <title>101 Dothideomycetes genomes: a test case for predicting lifestyles and emergence of pathogens.</title>
        <authorList>
            <person name="Haridas S."/>
            <person name="Albert R."/>
            <person name="Binder M."/>
            <person name="Bloem J."/>
            <person name="Labutti K."/>
            <person name="Salamov A."/>
            <person name="Andreopoulos B."/>
            <person name="Baker S."/>
            <person name="Barry K."/>
            <person name="Bills G."/>
            <person name="Bluhm B."/>
            <person name="Cannon C."/>
            <person name="Castanera R."/>
            <person name="Culley D."/>
            <person name="Daum C."/>
            <person name="Ezra D."/>
            <person name="Gonzalez J."/>
            <person name="Henrissat B."/>
            <person name="Kuo A."/>
            <person name="Liang C."/>
            <person name="Lipzen A."/>
            <person name="Lutzoni F."/>
            <person name="Magnuson J."/>
            <person name="Mondo S."/>
            <person name="Nolan M."/>
            <person name="Ohm R."/>
            <person name="Pangilinan J."/>
            <person name="Park H.-J."/>
            <person name="Ramirez L."/>
            <person name="Alfaro M."/>
            <person name="Sun H."/>
            <person name="Tritt A."/>
            <person name="Yoshinaga Y."/>
            <person name="Zwiers L.-H."/>
            <person name="Turgeon B."/>
            <person name="Goodwin S."/>
            <person name="Spatafora J."/>
            <person name="Crous P."/>
            <person name="Grigoriev I."/>
        </authorList>
    </citation>
    <scope>NUCLEOTIDE SEQUENCE</scope>
    <source>
        <strain evidence="2">CBS 110217</strain>
    </source>
</reference>
<comment type="caution">
    <text evidence="2">The sequence shown here is derived from an EMBL/GenBank/DDBJ whole genome shotgun (WGS) entry which is preliminary data.</text>
</comment>
<evidence type="ECO:0000259" key="1">
    <source>
        <dbReference type="Pfam" id="PF24864"/>
    </source>
</evidence>
<gene>
    <name evidence="2" type="ORF">EK21DRAFT_21411</name>
</gene>